<evidence type="ECO:0000313" key="3">
    <source>
        <dbReference type="Proteomes" id="UP001348817"/>
    </source>
</evidence>
<dbReference type="KEGG" id="fax:FUAX_09750"/>
<evidence type="ECO:0000313" key="2">
    <source>
        <dbReference type="EMBL" id="BDD08543.1"/>
    </source>
</evidence>
<keyword evidence="1" id="KW-0472">Membrane</keyword>
<name>A0AAU9CY08_9BACT</name>
<gene>
    <name evidence="2" type="ORF">FUAX_09750</name>
</gene>
<keyword evidence="1" id="KW-1133">Transmembrane helix</keyword>
<dbReference type="Proteomes" id="UP001348817">
    <property type="component" value="Chromosome"/>
</dbReference>
<evidence type="ECO:0000256" key="1">
    <source>
        <dbReference type="SAM" id="Phobius"/>
    </source>
</evidence>
<reference evidence="2 3" key="1">
    <citation type="submission" date="2021-12" db="EMBL/GenBank/DDBJ databases">
        <title>Genome sequencing of bacteria with rrn-lacking chromosome and rrn-plasmid.</title>
        <authorList>
            <person name="Anda M."/>
            <person name="Iwasaki W."/>
        </authorList>
    </citation>
    <scope>NUCLEOTIDE SEQUENCE [LARGE SCALE GENOMIC DNA]</scope>
    <source>
        <strain evidence="2 3">DSM 100852</strain>
    </source>
</reference>
<dbReference type="EMBL" id="AP025314">
    <property type="protein sequence ID" value="BDD08543.1"/>
    <property type="molecule type" value="Genomic_DNA"/>
</dbReference>
<keyword evidence="3" id="KW-1185">Reference proteome</keyword>
<keyword evidence="1" id="KW-0812">Transmembrane</keyword>
<protein>
    <recommendedName>
        <fullName evidence="4">MICOS complex subunit MIC10</fullName>
    </recommendedName>
</protein>
<feature type="transmembrane region" description="Helical" evidence="1">
    <location>
        <begin position="12"/>
        <end position="29"/>
    </location>
</feature>
<dbReference type="AlphaFoldDB" id="A0AAU9CY08"/>
<sequence length="68" mass="7522">MRITKTHNSTETGHRLCVAAFGLGFYFMAKATRRDAFPFFVIGSAVGSLLCDKNPRPAKRLVPLVPIQ</sequence>
<accession>A0AAU9CY08</accession>
<proteinExistence type="predicted"/>
<evidence type="ECO:0008006" key="4">
    <source>
        <dbReference type="Google" id="ProtNLM"/>
    </source>
</evidence>
<organism evidence="2 3">
    <name type="scientific">Fulvitalea axinellae</name>
    <dbReference type="NCBI Taxonomy" id="1182444"/>
    <lineage>
        <taxon>Bacteria</taxon>
        <taxon>Pseudomonadati</taxon>
        <taxon>Bacteroidota</taxon>
        <taxon>Cytophagia</taxon>
        <taxon>Cytophagales</taxon>
        <taxon>Persicobacteraceae</taxon>
        <taxon>Fulvitalea</taxon>
    </lineage>
</organism>